<evidence type="ECO:0000256" key="2">
    <source>
        <dbReference type="ARBA" id="ARBA00022741"/>
    </source>
</evidence>
<dbReference type="Gene3D" id="3.30.200.20">
    <property type="entry name" value="Phosphorylase Kinase, domain 1"/>
    <property type="match status" value="1"/>
</dbReference>
<dbReference type="SUPFAM" id="SSF56112">
    <property type="entry name" value="Protein kinase-like (PK-like)"/>
    <property type="match status" value="1"/>
</dbReference>
<evidence type="ECO:0000313" key="6">
    <source>
        <dbReference type="Proteomes" id="UP001459277"/>
    </source>
</evidence>
<evidence type="ECO:0000313" key="5">
    <source>
        <dbReference type="EMBL" id="KAL0011845.1"/>
    </source>
</evidence>
<evidence type="ECO:0000256" key="3">
    <source>
        <dbReference type="ARBA" id="ARBA00022840"/>
    </source>
</evidence>
<dbReference type="GO" id="GO:0004674">
    <property type="term" value="F:protein serine/threonine kinase activity"/>
    <property type="evidence" value="ECO:0007669"/>
    <property type="project" value="UniProtKB-KW"/>
</dbReference>
<keyword evidence="1" id="KW-0418">Kinase</keyword>
<dbReference type="PROSITE" id="PS50011">
    <property type="entry name" value="PROTEIN_KINASE_DOM"/>
    <property type="match status" value="1"/>
</dbReference>
<dbReference type="EMBL" id="JAZDWU010000002">
    <property type="protein sequence ID" value="KAL0011845.1"/>
    <property type="molecule type" value="Genomic_DNA"/>
</dbReference>
<dbReference type="InterPro" id="IPR000719">
    <property type="entry name" value="Prot_kinase_dom"/>
</dbReference>
<keyword evidence="6" id="KW-1185">Reference proteome</keyword>
<sequence>MKGISECISKLLRKSGERRINQPHLVLPCRRFSRAEINIATNNFDDNLFLDWWGSGKVYKGFIDDPTNTISVAIKSVKTNSMQVCHELRTEVLVLCQLRHPNLVRLIGYCFEDEQVWFLVYEFMVNGNLDRHFHATNPDPVPWTRRLQICVGVARGLHCLHTGLKHTIFHCHVKPSNILLDEKWEVKLSDFGMAKIGPPSLSKALIRMETSRIIGTFGYMAPEYAIHGVLTDKSDVYSFGVILLQLLCGRKPSEVEEQTDLVMWARKCKREGNINEIIDPYLMGKIAPECFMVYVDIATSCVRNRGERRPTMGEVQLCLEHALELQDSADAAAGDCNYCVDEYTCNASSGDASPIDMVWWWETVSESTASAEELSLEPPSQTVKYD</sequence>
<keyword evidence="3" id="KW-0067">ATP-binding</keyword>
<dbReference type="Gene3D" id="1.10.510.10">
    <property type="entry name" value="Transferase(Phosphotransferase) domain 1"/>
    <property type="match status" value="1"/>
</dbReference>
<proteinExistence type="predicted"/>
<keyword evidence="2" id="KW-0547">Nucleotide-binding</keyword>
<organism evidence="5 6">
    <name type="scientific">Lithocarpus litseifolius</name>
    <dbReference type="NCBI Taxonomy" id="425828"/>
    <lineage>
        <taxon>Eukaryota</taxon>
        <taxon>Viridiplantae</taxon>
        <taxon>Streptophyta</taxon>
        <taxon>Embryophyta</taxon>
        <taxon>Tracheophyta</taxon>
        <taxon>Spermatophyta</taxon>
        <taxon>Magnoliopsida</taxon>
        <taxon>eudicotyledons</taxon>
        <taxon>Gunneridae</taxon>
        <taxon>Pentapetalae</taxon>
        <taxon>rosids</taxon>
        <taxon>fabids</taxon>
        <taxon>Fagales</taxon>
        <taxon>Fagaceae</taxon>
        <taxon>Lithocarpus</taxon>
    </lineage>
</organism>
<evidence type="ECO:0000256" key="1">
    <source>
        <dbReference type="ARBA" id="ARBA00022527"/>
    </source>
</evidence>
<gene>
    <name evidence="5" type="ORF">SO802_006953</name>
</gene>
<evidence type="ECO:0000259" key="4">
    <source>
        <dbReference type="PROSITE" id="PS50011"/>
    </source>
</evidence>
<accession>A0AAW2DRJ5</accession>
<reference evidence="5 6" key="1">
    <citation type="submission" date="2024-01" db="EMBL/GenBank/DDBJ databases">
        <title>A telomere-to-telomere, gap-free genome of sweet tea (Lithocarpus litseifolius).</title>
        <authorList>
            <person name="Zhou J."/>
        </authorList>
    </citation>
    <scope>NUCLEOTIDE SEQUENCE [LARGE SCALE GENOMIC DNA]</scope>
    <source>
        <strain evidence="5">Zhou-2022a</strain>
        <tissue evidence="5">Leaf</tissue>
    </source>
</reference>
<keyword evidence="1" id="KW-0808">Transferase</keyword>
<dbReference type="Pfam" id="PF07714">
    <property type="entry name" value="PK_Tyr_Ser-Thr"/>
    <property type="match status" value="1"/>
</dbReference>
<dbReference type="InterPro" id="IPR001245">
    <property type="entry name" value="Ser-Thr/Tyr_kinase_cat_dom"/>
</dbReference>
<dbReference type="Proteomes" id="UP001459277">
    <property type="component" value="Unassembled WGS sequence"/>
</dbReference>
<dbReference type="AlphaFoldDB" id="A0AAW2DRJ5"/>
<dbReference type="PANTHER" id="PTHR47989">
    <property type="entry name" value="OS01G0750732 PROTEIN"/>
    <property type="match status" value="1"/>
</dbReference>
<feature type="domain" description="Protein kinase" evidence="4">
    <location>
        <begin position="44"/>
        <end position="324"/>
    </location>
</feature>
<dbReference type="PANTHER" id="PTHR47989:SF62">
    <property type="entry name" value="OS05G0423500 PROTEIN"/>
    <property type="match status" value="1"/>
</dbReference>
<dbReference type="InterPro" id="IPR011009">
    <property type="entry name" value="Kinase-like_dom_sf"/>
</dbReference>
<comment type="caution">
    <text evidence="5">The sequence shown here is derived from an EMBL/GenBank/DDBJ whole genome shotgun (WGS) entry which is preliminary data.</text>
</comment>
<keyword evidence="1" id="KW-0723">Serine/threonine-protein kinase</keyword>
<dbReference type="GO" id="GO:0005524">
    <property type="term" value="F:ATP binding"/>
    <property type="evidence" value="ECO:0007669"/>
    <property type="project" value="UniProtKB-KW"/>
</dbReference>
<name>A0AAW2DRJ5_9ROSI</name>
<protein>
    <recommendedName>
        <fullName evidence="4">Protein kinase domain-containing protein</fullName>
    </recommendedName>
</protein>